<protein>
    <recommendedName>
        <fullName evidence="3 10">Ubiquitin-like protein ATG12</fullName>
    </recommendedName>
</protein>
<evidence type="ECO:0000313" key="12">
    <source>
        <dbReference type="EMBL" id="KAF2398660.1"/>
    </source>
</evidence>
<keyword evidence="6 10" id="KW-0833">Ubl conjugation pathway</keyword>
<keyword evidence="9 10" id="KW-0472">Membrane</keyword>
<dbReference type="GO" id="GO:0097352">
    <property type="term" value="P:autophagosome maturation"/>
    <property type="evidence" value="ECO:0007669"/>
    <property type="project" value="TreeGrafter"/>
</dbReference>
<comment type="subcellular location">
    <subcellularLocation>
        <location evidence="1 10">Preautophagosomal structure membrane</location>
        <topology evidence="1 10">Peripheral membrane protein</topology>
    </subcellularLocation>
</comment>
<dbReference type="GO" id="GO:0015031">
    <property type="term" value="P:protein transport"/>
    <property type="evidence" value="ECO:0007669"/>
    <property type="project" value="UniProtKB-KW"/>
</dbReference>
<feature type="region of interest" description="Disordered" evidence="11">
    <location>
        <begin position="1"/>
        <end position="39"/>
    </location>
</feature>
<evidence type="ECO:0000256" key="8">
    <source>
        <dbReference type="ARBA" id="ARBA00023006"/>
    </source>
</evidence>
<dbReference type="Pfam" id="PF04110">
    <property type="entry name" value="APG12"/>
    <property type="match status" value="1"/>
</dbReference>
<dbReference type="GO" id="GO:0000421">
    <property type="term" value="C:autophagosome membrane"/>
    <property type="evidence" value="ECO:0007669"/>
    <property type="project" value="TreeGrafter"/>
</dbReference>
<sequence>PPASPRPDPAISRSSTPASPYPAETATPPAVPIPDDNEGAELPLTMAASVVLTALPRDTRAALQGAGDVGVEKVTIRFQPAHSAPALRQKVFKISAAQRFETVVRFLRKKLGTKESESVFCYVNSVFAPRLDDAVGNLWRCFKVKDELVIAYAMNPAYG</sequence>
<dbReference type="InterPro" id="IPR029071">
    <property type="entry name" value="Ubiquitin-like_domsf"/>
</dbReference>
<keyword evidence="7 10" id="KW-0653">Protein transport</keyword>
<dbReference type="Gene3D" id="3.10.20.90">
    <property type="entry name" value="Phosphatidylinositol 3-kinase Catalytic Subunit, Chain A, domain 1"/>
    <property type="match status" value="1"/>
</dbReference>
<keyword evidence="8 10" id="KW-0072">Autophagy</keyword>
<keyword evidence="13" id="KW-1185">Reference proteome</keyword>
<reference evidence="12" key="1">
    <citation type="journal article" date="2020" name="Stud. Mycol.">
        <title>101 Dothideomycetes genomes: a test case for predicting lifestyles and emergence of pathogens.</title>
        <authorList>
            <person name="Haridas S."/>
            <person name="Albert R."/>
            <person name="Binder M."/>
            <person name="Bloem J."/>
            <person name="Labutti K."/>
            <person name="Salamov A."/>
            <person name="Andreopoulos B."/>
            <person name="Baker S."/>
            <person name="Barry K."/>
            <person name="Bills G."/>
            <person name="Bluhm B."/>
            <person name="Cannon C."/>
            <person name="Castanera R."/>
            <person name="Culley D."/>
            <person name="Daum C."/>
            <person name="Ezra D."/>
            <person name="Gonzalez J."/>
            <person name="Henrissat B."/>
            <person name="Kuo A."/>
            <person name="Liang C."/>
            <person name="Lipzen A."/>
            <person name="Lutzoni F."/>
            <person name="Magnuson J."/>
            <person name="Mondo S."/>
            <person name="Nolan M."/>
            <person name="Ohm R."/>
            <person name="Pangilinan J."/>
            <person name="Park H.-J."/>
            <person name="Ramirez L."/>
            <person name="Alfaro M."/>
            <person name="Sun H."/>
            <person name="Tritt A."/>
            <person name="Yoshinaga Y."/>
            <person name="Zwiers L.-H."/>
            <person name="Turgeon B."/>
            <person name="Goodwin S."/>
            <person name="Spatafora J."/>
            <person name="Crous P."/>
            <person name="Grigoriev I."/>
        </authorList>
    </citation>
    <scope>NUCLEOTIDE SEQUENCE</scope>
    <source>
        <strain evidence="12">CBS 262.69</strain>
    </source>
</reference>
<dbReference type="Proteomes" id="UP000799640">
    <property type="component" value="Unassembled WGS sequence"/>
</dbReference>
<dbReference type="GO" id="GO:0019776">
    <property type="term" value="F:Atg8-family ligase activity"/>
    <property type="evidence" value="ECO:0007669"/>
    <property type="project" value="TreeGrafter"/>
</dbReference>
<evidence type="ECO:0000256" key="5">
    <source>
        <dbReference type="ARBA" id="ARBA00022499"/>
    </source>
</evidence>
<evidence type="ECO:0000256" key="9">
    <source>
        <dbReference type="ARBA" id="ARBA00023136"/>
    </source>
</evidence>
<evidence type="ECO:0000256" key="6">
    <source>
        <dbReference type="ARBA" id="ARBA00022786"/>
    </source>
</evidence>
<gene>
    <name evidence="12" type="ORF">EJ06DRAFT_459339</name>
</gene>
<comment type="subunit">
    <text evidence="10">Forms a conjugate with ATG5.</text>
</comment>
<dbReference type="GO" id="GO:0034727">
    <property type="term" value="P:piecemeal microautophagy of the nucleus"/>
    <property type="evidence" value="ECO:0007669"/>
    <property type="project" value="TreeGrafter"/>
</dbReference>
<dbReference type="AlphaFoldDB" id="A0A6G1HRL4"/>
<dbReference type="GO" id="GO:0061723">
    <property type="term" value="P:glycophagy"/>
    <property type="evidence" value="ECO:0007669"/>
    <property type="project" value="TreeGrafter"/>
</dbReference>
<evidence type="ECO:0000256" key="7">
    <source>
        <dbReference type="ARBA" id="ARBA00022927"/>
    </source>
</evidence>
<evidence type="ECO:0000256" key="4">
    <source>
        <dbReference type="ARBA" id="ARBA00022448"/>
    </source>
</evidence>
<dbReference type="EMBL" id="ML996699">
    <property type="protein sequence ID" value="KAF2398660.1"/>
    <property type="molecule type" value="Genomic_DNA"/>
</dbReference>
<organism evidence="12 13">
    <name type="scientific">Trichodelitschia bisporula</name>
    <dbReference type="NCBI Taxonomy" id="703511"/>
    <lineage>
        <taxon>Eukaryota</taxon>
        <taxon>Fungi</taxon>
        <taxon>Dikarya</taxon>
        <taxon>Ascomycota</taxon>
        <taxon>Pezizomycotina</taxon>
        <taxon>Dothideomycetes</taxon>
        <taxon>Dothideomycetes incertae sedis</taxon>
        <taxon>Phaeotrichales</taxon>
        <taxon>Phaeotrichaceae</taxon>
        <taxon>Trichodelitschia</taxon>
    </lineage>
</organism>
<dbReference type="CDD" id="cd01612">
    <property type="entry name" value="Ubl_ATG12"/>
    <property type="match status" value="1"/>
</dbReference>
<keyword evidence="5 10" id="KW-1017">Isopeptide bond</keyword>
<evidence type="ECO:0000313" key="13">
    <source>
        <dbReference type="Proteomes" id="UP000799640"/>
    </source>
</evidence>
<evidence type="ECO:0000256" key="1">
    <source>
        <dbReference type="ARBA" id="ARBA00004623"/>
    </source>
</evidence>
<dbReference type="OrthoDB" id="10003551at2759"/>
<evidence type="ECO:0000256" key="2">
    <source>
        <dbReference type="ARBA" id="ARBA00007778"/>
    </source>
</evidence>
<dbReference type="GO" id="GO:0000422">
    <property type="term" value="P:autophagy of mitochondrion"/>
    <property type="evidence" value="ECO:0007669"/>
    <property type="project" value="TreeGrafter"/>
</dbReference>
<name>A0A6G1HRL4_9PEZI</name>
<feature type="non-terminal residue" evidence="12">
    <location>
        <position position="1"/>
    </location>
</feature>
<dbReference type="PANTHER" id="PTHR13385">
    <property type="entry name" value="AUTOPHAGY PROTEIN 12"/>
    <property type="match status" value="1"/>
</dbReference>
<evidence type="ECO:0000256" key="3">
    <source>
        <dbReference type="ARBA" id="ARBA00015875"/>
    </source>
</evidence>
<feature type="non-terminal residue" evidence="12">
    <location>
        <position position="159"/>
    </location>
</feature>
<dbReference type="PANTHER" id="PTHR13385:SF0">
    <property type="entry name" value="UBIQUITIN-LIKE PROTEIN ATG12"/>
    <property type="match status" value="1"/>
</dbReference>
<proteinExistence type="inferred from homology"/>
<keyword evidence="4 10" id="KW-0813">Transport</keyword>
<dbReference type="InterPro" id="IPR007242">
    <property type="entry name" value="Atg12"/>
</dbReference>
<accession>A0A6G1HRL4</accession>
<comment type="similarity">
    <text evidence="2 10">Belongs to the ATG12 family.</text>
</comment>
<dbReference type="FunFam" id="3.10.20.90:FF:000148">
    <property type="entry name" value="Ubiquitin-like protein ATG12"/>
    <property type="match status" value="1"/>
</dbReference>
<comment type="function">
    <text evidence="10">Ubiquitin-like protein involved in cytoplasm to vacuole transport (Cvt), autophagy vesicles formation, mitophagy, and nucleophagy.</text>
</comment>
<dbReference type="SUPFAM" id="SSF54236">
    <property type="entry name" value="Ubiquitin-like"/>
    <property type="match status" value="1"/>
</dbReference>
<evidence type="ECO:0000256" key="11">
    <source>
        <dbReference type="SAM" id="MobiDB-lite"/>
    </source>
</evidence>
<dbReference type="GO" id="GO:0000045">
    <property type="term" value="P:autophagosome assembly"/>
    <property type="evidence" value="ECO:0007669"/>
    <property type="project" value="InterPro"/>
</dbReference>
<dbReference type="GO" id="GO:0034045">
    <property type="term" value="C:phagophore assembly site membrane"/>
    <property type="evidence" value="ECO:0007669"/>
    <property type="project" value="UniProtKB-SubCell"/>
</dbReference>
<dbReference type="GO" id="GO:0034274">
    <property type="term" value="C:Atg12-Atg5-Atg16 complex"/>
    <property type="evidence" value="ECO:0007669"/>
    <property type="project" value="TreeGrafter"/>
</dbReference>
<evidence type="ECO:0000256" key="10">
    <source>
        <dbReference type="RuleBase" id="RU361201"/>
    </source>
</evidence>